<name>A0ABR6YV52_9FIRM</name>
<dbReference type="SUPFAM" id="SSF51735">
    <property type="entry name" value="NAD(P)-binding Rossmann-fold domains"/>
    <property type="match status" value="1"/>
</dbReference>
<keyword evidence="4" id="KW-1185">Reference proteome</keyword>
<feature type="domain" description="Polysaccharide biosynthesis protein CapD-like" evidence="2">
    <location>
        <begin position="7"/>
        <end position="77"/>
    </location>
</feature>
<evidence type="ECO:0000313" key="4">
    <source>
        <dbReference type="Proteomes" id="UP000622405"/>
    </source>
</evidence>
<gene>
    <name evidence="3" type="ORF">GH811_05495</name>
</gene>
<dbReference type="Pfam" id="PF02719">
    <property type="entry name" value="Polysacc_synt_2"/>
    <property type="match status" value="1"/>
</dbReference>
<accession>A0ABR6YV52</accession>
<reference evidence="3 4" key="1">
    <citation type="journal article" date="2020" name="mSystems">
        <title>Defining Genomic and Predicted Metabolic Features of the Acetobacterium Genus.</title>
        <authorList>
            <person name="Ross D.E."/>
            <person name="Marshall C.W."/>
            <person name="Gulliver D."/>
            <person name="May H.D."/>
            <person name="Norman R.S."/>
        </authorList>
    </citation>
    <scope>NUCLEOTIDE SEQUENCE [LARGE SCALE GENOMIC DNA]</scope>
    <source>
        <strain evidence="3 4">DSM 4132</strain>
    </source>
</reference>
<evidence type="ECO:0000256" key="1">
    <source>
        <dbReference type="ARBA" id="ARBA00007430"/>
    </source>
</evidence>
<proteinExistence type="inferred from homology"/>
<organism evidence="3 4">
    <name type="scientific">Acetobacterium malicum</name>
    <dbReference type="NCBI Taxonomy" id="52692"/>
    <lineage>
        <taxon>Bacteria</taxon>
        <taxon>Bacillati</taxon>
        <taxon>Bacillota</taxon>
        <taxon>Clostridia</taxon>
        <taxon>Eubacteriales</taxon>
        <taxon>Eubacteriaceae</taxon>
        <taxon>Acetobacterium</taxon>
    </lineage>
</organism>
<dbReference type="InterPro" id="IPR036291">
    <property type="entry name" value="NAD(P)-bd_dom_sf"/>
</dbReference>
<protein>
    <recommendedName>
        <fullName evidence="2">Polysaccharide biosynthesis protein CapD-like domain-containing protein</fullName>
    </recommendedName>
</protein>
<dbReference type="PANTHER" id="PTHR43318:SF2">
    <property type="entry name" value="UDP-N-ACETYLGLUCOSAMINE 4,6-DEHYDRATASE (INVERTING)"/>
    <property type="match status" value="1"/>
</dbReference>
<dbReference type="Gene3D" id="3.40.50.720">
    <property type="entry name" value="NAD(P)-binding Rossmann-like Domain"/>
    <property type="match status" value="1"/>
</dbReference>
<dbReference type="InterPro" id="IPR003869">
    <property type="entry name" value="Polysac_CapD-like"/>
</dbReference>
<dbReference type="InterPro" id="IPR051203">
    <property type="entry name" value="Polysaccharide_Synthase-Rel"/>
</dbReference>
<evidence type="ECO:0000259" key="2">
    <source>
        <dbReference type="Pfam" id="PF02719"/>
    </source>
</evidence>
<sequence>MLNNTVILITGGTGSFGKKFTEMILNNYNPKKIIIYSWDEFKQDEMKKEFVTKYPSMIDKLRFFIGSVRNKDRLSTIQMIKAQVENIESFFQRLNRHDKH</sequence>
<evidence type="ECO:0000313" key="3">
    <source>
        <dbReference type="EMBL" id="MBC3899067.1"/>
    </source>
</evidence>
<dbReference type="PANTHER" id="PTHR43318">
    <property type="entry name" value="UDP-N-ACETYLGLUCOSAMINE 4,6-DEHYDRATASE"/>
    <property type="match status" value="1"/>
</dbReference>
<dbReference type="EMBL" id="WJBE01000004">
    <property type="protein sequence ID" value="MBC3899067.1"/>
    <property type="molecule type" value="Genomic_DNA"/>
</dbReference>
<dbReference type="Proteomes" id="UP000622405">
    <property type="component" value="Unassembled WGS sequence"/>
</dbReference>
<comment type="similarity">
    <text evidence="1">Belongs to the polysaccharide synthase family.</text>
</comment>
<comment type="caution">
    <text evidence="3">The sequence shown here is derived from an EMBL/GenBank/DDBJ whole genome shotgun (WGS) entry which is preliminary data.</text>
</comment>